<dbReference type="OrthoDB" id="5930286at2"/>
<keyword evidence="7" id="KW-1185">Reference proteome</keyword>
<dbReference type="Pfam" id="PF00082">
    <property type="entry name" value="Peptidase_S8"/>
    <property type="match status" value="1"/>
</dbReference>
<dbReference type="PANTHER" id="PTHR43806">
    <property type="entry name" value="PEPTIDASE S8"/>
    <property type="match status" value="1"/>
</dbReference>
<organism evidence="6 7">
    <name type="scientific">Niveispirillum cyanobacteriorum</name>
    <dbReference type="NCBI Taxonomy" id="1612173"/>
    <lineage>
        <taxon>Bacteria</taxon>
        <taxon>Pseudomonadati</taxon>
        <taxon>Pseudomonadota</taxon>
        <taxon>Alphaproteobacteria</taxon>
        <taxon>Rhodospirillales</taxon>
        <taxon>Azospirillaceae</taxon>
        <taxon>Niveispirillum</taxon>
    </lineage>
</organism>
<evidence type="ECO:0000256" key="2">
    <source>
        <dbReference type="ARBA" id="ARBA00022670"/>
    </source>
</evidence>
<dbReference type="GO" id="GO:0006508">
    <property type="term" value="P:proteolysis"/>
    <property type="evidence" value="ECO:0007669"/>
    <property type="project" value="UniProtKB-KW"/>
</dbReference>
<dbReference type="InterPro" id="IPR050131">
    <property type="entry name" value="Peptidase_S8_subtilisin-like"/>
</dbReference>
<dbReference type="InterPro" id="IPR015500">
    <property type="entry name" value="Peptidase_S8_subtilisin-rel"/>
</dbReference>
<dbReference type="KEGG" id="ncb:C0V82_07405"/>
<dbReference type="InterPro" id="IPR000209">
    <property type="entry name" value="Peptidase_S8/S53_dom"/>
</dbReference>
<evidence type="ECO:0000313" key="7">
    <source>
        <dbReference type="Proteomes" id="UP000234752"/>
    </source>
</evidence>
<keyword evidence="2 5" id="KW-0645">Protease</keyword>
<dbReference type="SUPFAM" id="SSF52743">
    <property type="entry name" value="Subtilisin-like"/>
    <property type="match status" value="1"/>
</dbReference>
<accession>A0A2K9NC08</accession>
<protein>
    <submittedName>
        <fullName evidence="6">Uncharacterized protein</fullName>
    </submittedName>
</protein>
<feature type="active site" description="Charge relay system" evidence="5">
    <location>
        <position position="284"/>
    </location>
</feature>
<dbReference type="PROSITE" id="PS51892">
    <property type="entry name" value="SUBTILASE"/>
    <property type="match status" value="1"/>
</dbReference>
<evidence type="ECO:0000256" key="5">
    <source>
        <dbReference type="PROSITE-ProRule" id="PRU01240"/>
    </source>
</evidence>
<dbReference type="RefSeq" id="WP_102111779.1">
    <property type="nucleotide sequence ID" value="NZ_BMGN01000002.1"/>
</dbReference>
<evidence type="ECO:0000313" key="6">
    <source>
        <dbReference type="EMBL" id="AUN30076.1"/>
    </source>
</evidence>
<feature type="active site" description="Charge relay system" evidence="5">
    <location>
        <position position="468"/>
    </location>
</feature>
<dbReference type="EMBL" id="CP025611">
    <property type="protein sequence ID" value="AUN30076.1"/>
    <property type="molecule type" value="Genomic_DNA"/>
</dbReference>
<keyword evidence="4 5" id="KW-0720">Serine protease</keyword>
<dbReference type="AlphaFoldDB" id="A0A2K9NC08"/>
<evidence type="ECO:0000256" key="4">
    <source>
        <dbReference type="ARBA" id="ARBA00022825"/>
    </source>
</evidence>
<keyword evidence="3 5" id="KW-0378">Hydrolase</keyword>
<evidence type="ECO:0000256" key="3">
    <source>
        <dbReference type="ARBA" id="ARBA00022801"/>
    </source>
</evidence>
<dbReference type="Gene3D" id="3.40.50.200">
    <property type="entry name" value="Peptidase S8/S53 domain"/>
    <property type="match status" value="1"/>
</dbReference>
<dbReference type="PROSITE" id="PS00138">
    <property type="entry name" value="SUBTILASE_SER"/>
    <property type="match status" value="1"/>
</dbReference>
<name>A0A2K9NC08_9PROT</name>
<dbReference type="InterPro" id="IPR036852">
    <property type="entry name" value="Peptidase_S8/S53_dom_sf"/>
</dbReference>
<proteinExistence type="inferred from homology"/>
<gene>
    <name evidence="6" type="ORF">C0V82_07405</name>
</gene>
<dbReference type="InterPro" id="IPR023828">
    <property type="entry name" value="Peptidase_S8_Ser-AS"/>
</dbReference>
<evidence type="ECO:0000256" key="1">
    <source>
        <dbReference type="ARBA" id="ARBA00011073"/>
    </source>
</evidence>
<dbReference type="PRINTS" id="PR00723">
    <property type="entry name" value="SUBTILISIN"/>
</dbReference>
<sequence length="530" mass="55826">MNAPRHGARFPGSPREDGGPARLVVSHRTAHLQDDEQRKRGREQFDTYVDKVLSPITNLKRQKQAPGDHGRRILVVEGDAAELEVKLTERPDHLLVERELPRDIPRPLPPVLRDLHRRVKPEPAPRTAAEKKAQTALRLTVLADGHPAEGAQVGVWFETGGADTKLVQVVADAKGVAVLPYKQGWTPSKGLILPYGRAWSMLVPAPHDGQVVQLPALPQGPVGWWQALTGHPSYDPHRGAGLRIGVIDTGVGPSPLLSHVQGLGAFINGEFIPGTAAAQDVQDHGTATVGLLGARPPVDSQDFCGLVPGADIGVVRVYPENGGASQVDIASAIDLLSLDFKADLINLSLGGAPSAIEHDAIIAARLRGTLCLASAGNGEGGAVTYPAAYPECVAVSALGLLGTMPVGSFAASWIPDTPDRFTGGGIFVPDFISVGWQIDAIAPGTGLISTIPSRYGQATPYADMSGTSLAAPLTTGVLASILSRDPFYGALPRGMGRADYARYALTRQLVNLGLAPWYQGCGAAHAHPVL</sequence>
<feature type="active site" description="Charge relay system" evidence="5">
    <location>
        <position position="248"/>
    </location>
</feature>
<dbReference type="Proteomes" id="UP000234752">
    <property type="component" value="Chromosome eg_1"/>
</dbReference>
<comment type="similarity">
    <text evidence="1 5">Belongs to the peptidase S8 family.</text>
</comment>
<dbReference type="PANTHER" id="PTHR43806:SF11">
    <property type="entry name" value="CEREVISIN-RELATED"/>
    <property type="match status" value="1"/>
</dbReference>
<dbReference type="GO" id="GO:0004252">
    <property type="term" value="F:serine-type endopeptidase activity"/>
    <property type="evidence" value="ECO:0007669"/>
    <property type="project" value="UniProtKB-UniRule"/>
</dbReference>
<reference evidence="6 7" key="1">
    <citation type="submission" date="2017-12" db="EMBL/GenBank/DDBJ databases">
        <title>Genomes of bacteria within cyanobacterial aggregates.</title>
        <authorList>
            <person name="Cai H."/>
        </authorList>
    </citation>
    <scope>NUCLEOTIDE SEQUENCE [LARGE SCALE GENOMIC DNA]</scope>
    <source>
        <strain evidence="6 7">TH16</strain>
    </source>
</reference>